<dbReference type="RefSeq" id="WP_068622738.1">
    <property type="nucleotide sequence ID" value="NZ_FJNB01000008.1"/>
</dbReference>
<evidence type="ECO:0000313" key="3">
    <source>
        <dbReference type="EMBL" id="SEJ06363.1"/>
    </source>
</evidence>
<reference evidence="3 5" key="2">
    <citation type="submission" date="2016-10" db="EMBL/GenBank/DDBJ databases">
        <authorList>
            <person name="Varghese N."/>
            <person name="Submissions S."/>
        </authorList>
    </citation>
    <scope>NUCLEOTIDE SEQUENCE [LARGE SCALE GENOMIC DNA]</scope>
    <source>
        <strain evidence="3 5">DSM 22150</strain>
    </source>
</reference>
<evidence type="ECO:0000313" key="2">
    <source>
        <dbReference type="EMBL" id="CZQ95655.1"/>
    </source>
</evidence>
<feature type="compositionally biased region" description="Polar residues" evidence="1">
    <location>
        <begin position="1"/>
        <end position="17"/>
    </location>
</feature>
<dbReference type="OrthoDB" id="71707at2"/>
<sequence length="134" mass="14893">MSKNAKTNATAISETNPPTNPKGGTAKRTYRYSLAESNKRSKEKVNTFKLRMTGNSVVISVPEDVLRTLHAEPGDEIQYITVKMNDGEKELDTVLISKVTPAAKPDELGTEELDTMLDDYFDKYDSVMKSLADM</sequence>
<evidence type="ECO:0000313" key="4">
    <source>
        <dbReference type="Proteomes" id="UP000076878"/>
    </source>
</evidence>
<evidence type="ECO:0000313" key="5">
    <source>
        <dbReference type="Proteomes" id="UP000199280"/>
    </source>
</evidence>
<dbReference type="Proteomes" id="UP000199280">
    <property type="component" value="Unassembled WGS sequence"/>
</dbReference>
<proteinExistence type="predicted"/>
<feature type="region of interest" description="Disordered" evidence="1">
    <location>
        <begin position="1"/>
        <end position="38"/>
    </location>
</feature>
<protein>
    <submittedName>
        <fullName evidence="2">Uncharacterized protein</fullName>
    </submittedName>
</protein>
<dbReference type="EMBL" id="FNYT01000007">
    <property type="protein sequence ID" value="SEJ06363.1"/>
    <property type="molecule type" value="Genomic_DNA"/>
</dbReference>
<name>A0A143YS60_9LACT</name>
<gene>
    <name evidence="3" type="ORF">SAMN05216375_10726</name>
    <name evidence="2" type="ORF">TR210_1324</name>
</gene>
<accession>A0A143YS60</accession>
<dbReference type="EMBL" id="FJNB01000008">
    <property type="protein sequence ID" value="CZQ95655.1"/>
    <property type="molecule type" value="Genomic_DNA"/>
</dbReference>
<reference evidence="2 4" key="1">
    <citation type="submission" date="2016-02" db="EMBL/GenBank/DDBJ databases">
        <authorList>
            <person name="Wen L."/>
            <person name="He K."/>
            <person name="Yang H."/>
        </authorList>
    </citation>
    <scope>NUCLEOTIDE SEQUENCE [LARGE SCALE GENOMIC DNA]</scope>
    <source>
        <strain evidence="2">Trichococcus_R210</strain>
    </source>
</reference>
<organism evidence="2 4">
    <name type="scientific">Trichococcus ilyis</name>
    <dbReference type="NCBI Taxonomy" id="640938"/>
    <lineage>
        <taxon>Bacteria</taxon>
        <taxon>Bacillati</taxon>
        <taxon>Bacillota</taxon>
        <taxon>Bacilli</taxon>
        <taxon>Lactobacillales</taxon>
        <taxon>Carnobacteriaceae</taxon>
        <taxon>Trichococcus</taxon>
    </lineage>
</organism>
<evidence type="ECO:0000256" key="1">
    <source>
        <dbReference type="SAM" id="MobiDB-lite"/>
    </source>
</evidence>
<dbReference type="Proteomes" id="UP000076878">
    <property type="component" value="Unassembled WGS sequence"/>
</dbReference>
<dbReference type="AlphaFoldDB" id="A0A143YS60"/>
<keyword evidence="5" id="KW-1185">Reference proteome</keyword>